<dbReference type="InterPro" id="IPR009668">
    <property type="entry name" value="RNA_pol-assoc_fac_A49-like"/>
</dbReference>
<dbReference type="GO" id="GO:0005730">
    <property type="term" value="C:nucleolus"/>
    <property type="evidence" value="ECO:0007669"/>
    <property type="project" value="UniProtKB-SubCell"/>
</dbReference>
<dbReference type="PANTHER" id="PTHR14440">
    <property type="entry name" value="DNA-DIRECTED RNA POLYMERASE I SUBUNIT RPA49"/>
    <property type="match status" value="1"/>
</dbReference>
<organism evidence="6">
    <name type="scientific">Scylla olivacea</name>
    <name type="common">Orange mud crab</name>
    <name type="synonym">Cancer olivacea</name>
    <dbReference type="NCBI Taxonomy" id="85551"/>
    <lineage>
        <taxon>Eukaryota</taxon>
        <taxon>Metazoa</taxon>
        <taxon>Ecdysozoa</taxon>
        <taxon>Arthropoda</taxon>
        <taxon>Crustacea</taxon>
        <taxon>Multicrustacea</taxon>
        <taxon>Malacostraca</taxon>
        <taxon>Eumalacostraca</taxon>
        <taxon>Eucarida</taxon>
        <taxon>Decapoda</taxon>
        <taxon>Pleocyemata</taxon>
        <taxon>Brachyura</taxon>
        <taxon>Eubrachyura</taxon>
        <taxon>Portunoidea</taxon>
        <taxon>Portunidae</taxon>
        <taxon>Portuninae</taxon>
        <taxon>Scylla</taxon>
    </lineage>
</organism>
<comment type="subcellular location">
    <subcellularLocation>
        <location evidence="1">Nucleus</location>
        <location evidence="1">Nucleolus</location>
    </subcellularLocation>
</comment>
<keyword evidence="3" id="KW-0240">DNA-directed RNA polymerase</keyword>
<dbReference type="GO" id="GO:0003677">
    <property type="term" value="F:DNA binding"/>
    <property type="evidence" value="ECO:0007669"/>
    <property type="project" value="InterPro"/>
</dbReference>
<dbReference type="Pfam" id="PF06870">
    <property type="entry name" value="RNA_pol_I_A49"/>
    <property type="match status" value="1"/>
</dbReference>
<keyword evidence="5" id="KW-0539">Nucleus</keyword>
<name>A0A0P4W4Z3_SCYOL</name>
<keyword evidence="4" id="KW-0804">Transcription</keyword>
<evidence type="ECO:0000256" key="2">
    <source>
        <dbReference type="ARBA" id="ARBA00009430"/>
    </source>
</evidence>
<dbReference type="AlphaFoldDB" id="A0A0P4W4Z3"/>
<evidence type="ECO:0000256" key="1">
    <source>
        <dbReference type="ARBA" id="ARBA00004604"/>
    </source>
</evidence>
<evidence type="ECO:0000256" key="3">
    <source>
        <dbReference type="ARBA" id="ARBA00022478"/>
    </source>
</evidence>
<evidence type="ECO:0000256" key="4">
    <source>
        <dbReference type="ARBA" id="ARBA00023163"/>
    </source>
</evidence>
<evidence type="ECO:0008006" key="7">
    <source>
        <dbReference type="Google" id="ProtNLM"/>
    </source>
</evidence>
<evidence type="ECO:0000256" key="5">
    <source>
        <dbReference type="ARBA" id="ARBA00023242"/>
    </source>
</evidence>
<dbReference type="EMBL" id="GDRN01089311">
    <property type="protein sequence ID" value="JAI60690.1"/>
    <property type="molecule type" value="Transcribed_RNA"/>
</dbReference>
<dbReference type="GO" id="GO:0000428">
    <property type="term" value="C:DNA-directed RNA polymerase complex"/>
    <property type="evidence" value="ECO:0007669"/>
    <property type="project" value="UniProtKB-KW"/>
</dbReference>
<dbReference type="GO" id="GO:0006351">
    <property type="term" value="P:DNA-templated transcription"/>
    <property type="evidence" value="ECO:0007669"/>
    <property type="project" value="InterPro"/>
</dbReference>
<protein>
    <recommendedName>
        <fullName evidence="7">DNA-directed RNA polymerase I subunit RPA49</fullName>
    </recommendedName>
</protein>
<comment type="similarity">
    <text evidence="2">Belongs to the eukaryotic RPA49/POLR1E RNA polymerase subunit family.</text>
</comment>
<sequence length="407" mass="46311">MEYEEETEKMPRMKKRKYVIEDVVMKKKKKIEPLLVNFANGQPLEGSELRGTLHCRTDKQEPHSVQNMLTIKTPFLNYAGGQTVAQMSGGVTTFLGILDPDTGRMCLMETSQYTVQPLVKETTPSKTIKAVLDASTYDEKQEATAAAFGSKKAKQAVNRKRQNKVEAETMSGAIDQAALTAADHILNVEDYMEQQEETSLLTILPPCNRKANKIQDVYQLERLAPDDFLAQLQESADTLLCGQDLGPKNTLLFREMMENARHEEKYKNQLRLACLALLVKHLLVFIDLRDPMLRDFMKGRIMEDSCKGVISWIMQEYTVKQKNFISKTRKDEDRALCLSLILAFISSRYELSVSTLLQSVPVNRDRLNLLMRVIGATYSSATHSFVLKLPLAKYSQSLKKSKRQKKR</sequence>
<reference evidence="6" key="1">
    <citation type="submission" date="2015-09" db="EMBL/GenBank/DDBJ databases">
        <title>Scylla olivacea transcriptome.</title>
        <authorList>
            <person name="Ikhwanuddin M."/>
        </authorList>
    </citation>
    <scope>NUCLEOTIDE SEQUENCE</scope>
</reference>
<evidence type="ECO:0000313" key="6">
    <source>
        <dbReference type="EMBL" id="JAI60690.1"/>
    </source>
</evidence>
<proteinExistence type="inferred from homology"/>
<accession>A0A0P4W4Z3</accession>